<dbReference type="EMBL" id="FMIQ01000025">
    <property type="protein sequence ID" value="SCM51862.1"/>
    <property type="molecule type" value="Genomic_DNA"/>
</dbReference>
<proteinExistence type="predicted"/>
<keyword evidence="1" id="KW-1133">Transmembrane helix</keyword>
<evidence type="ECO:0000256" key="1">
    <source>
        <dbReference type="SAM" id="Phobius"/>
    </source>
</evidence>
<evidence type="ECO:0000313" key="3">
    <source>
        <dbReference type="Proteomes" id="UP000094844"/>
    </source>
</evidence>
<keyword evidence="1" id="KW-0472">Membrane</keyword>
<keyword evidence="1" id="KW-0812">Transmembrane</keyword>
<feature type="non-terminal residue" evidence="2">
    <location>
        <position position="47"/>
    </location>
</feature>
<evidence type="ECO:0000313" key="2">
    <source>
        <dbReference type="EMBL" id="SCM51862.1"/>
    </source>
</evidence>
<feature type="transmembrane region" description="Helical" evidence="1">
    <location>
        <begin position="21"/>
        <end position="44"/>
    </location>
</feature>
<name>A0A1C6YYA1_HAFAL</name>
<sequence>MKKSPPPFTSEIKMGRRYIRAIAHLNIGMQVVFPLALSFTPVMVARA</sequence>
<dbReference type="AlphaFoldDB" id="A0A1C6YYA1"/>
<organism evidence="2 3">
    <name type="scientific">Hafnia alvei</name>
    <dbReference type="NCBI Taxonomy" id="569"/>
    <lineage>
        <taxon>Bacteria</taxon>
        <taxon>Pseudomonadati</taxon>
        <taxon>Pseudomonadota</taxon>
        <taxon>Gammaproteobacteria</taxon>
        <taxon>Enterobacterales</taxon>
        <taxon>Hafniaceae</taxon>
        <taxon>Hafnia</taxon>
    </lineage>
</organism>
<protein>
    <submittedName>
        <fullName evidence="2">Uncharacterized protein</fullName>
    </submittedName>
</protein>
<dbReference type="Proteomes" id="UP000094844">
    <property type="component" value="Unassembled WGS sequence"/>
</dbReference>
<reference evidence="2 3" key="1">
    <citation type="submission" date="2016-09" db="EMBL/GenBank/DDBJ databases">
        <authorList>
            <person name="Capua I."/>
            <person name="De Benedictis P."/>
            <person name="Joannis T."/>
            <person name="Lombin L.H."/>
            <person name="Cattoli G."/>
        </authorList>
    </citation>
    <scope>NUCLEOTIDE SEQUENCE [LARGE SCALE GENOMIC DNA]</scope>
    <source>
        <strain evidence="2 3">GB001</strain>
    </source>
</reference>
<gene>
    <name evidence="2" type="ORF">BN1044_01330</name>
</gene>
<accession>A0A1C6YYA1</accession>